<dbReference type="EMBL" id="LXEP01000015">
    <property type="protein sequence ID" value="OAT22272.1"/>
    <property type="molecule type" value="Genomic_DNA"/>
</dbReference>
<dbReference type="AlphaFoldDB" id="A0A1B7I299"/>
<name>A0A1B7I299_9ENTR</name>
<protein>
    <submittedName>
        <fullName evidence="1">2-dehydro-3-deoxygalactonokinase</fullName>
        <ecNumber evidence="1">2.7.1.58</ecNumber>
    </submittedName>
</protein>
<accession>A0A1B7I299</accession>
<gene>
    <name evidence="1" type="ORF">M977_01564</name>
</gene>
<reference evidence="1 2" key="1">
    <citation type="submission" date="2016-04" db="EMBL/GenBank/DDBJ databases">
        <title>ATOL: Assembling a taxonomically balanced genome-scale reconstruction of the evolutionary history of the Enterobacteriaceae.</title>
        <authorList>
            <person name="Plunkett G.III."/>
            <person name="Neeno-Eckwall E.C."/>
            <person name="Glasner J.D."/>
            <person name="Perna N.T."/>
        </authorList>
    </citation>
    <scope>NUCLEOTIDE SEQUENCE [LARGE SCALE GENOMIC DNA]</scope>
    <source>
        <strain evidence="1 2">ATCC 51604</strain>
    </source>
</reference>
<dbReference type="Gene3D" id="3.30.420.300">
    <property type="entry name" value="2-keto-3-deoxy-galactonokinase, substrate binding domain"/>
    <property type="match status" value="1"/>
</dbReference>
<sequence length="300" mass="32840">MKNNWIAIDWGTTNFRAFLMQESVQVAQINQACGLLSIEQGQFASTLQNLLQPWLEQHGALPVVMAGMVGSQQGWREVPYAPLPCDIDNLITRTLAFTTPWGSPAWIVPGVQGMSQYHQPDVMRGEEVQLLGLAALHPANEHLVLLPGTHSKHATIVNGEITAFSTFMSGELFSLLSQHSILGRALPEQKESEEAFLLGVATALRDAPFSHLIFSARTLRLALEIQESHVHSYLSGLVIGYELKALPAGQHAWVVGNPALIARYQLAANQMDLNLLSADGDACFVTGLSHLFTRLQGMQK</sequence>
<dbReference type="InterPro" id="IPR042258">
    <property type="entry name" value="DGOK_N"/>
</dbReference>
<dbReference type="EC" id="2.7.1.58" evidence="1"/>
<proteinExistence type="predicted"/>
<dbReference type="CDD" id="cd24012">
    <property type="entry name" value="ASKHA_NBD_KDGal-kinase"/>
    <property type="match status" value="1"/>
</dbReference>
<evidence type="ECO:0000313" key="2">
    <source>
        <dbReference type="Proteomes" id="UP000078504"/>
    </source>
</evidence>
<dbReference type="Pfam" id="PF05035">
    <property type="entry name" value="DGOK"/>
    <property type="match status" value="1"/>
</dbReference>
<dbReference type="PATRIC" id="fig|1354253.4.peg.1595"/>
<organism evidence="1 2">
    <name type="scientific">Buttiauxella gaviniae ATCC 51604</name>
    <dbReference type="NCBI Taxonomy" id="1354253"/>
    <lineage>
        <taxon>Bacteria</taxon>
        <taxon>Pseudomonadati</taxon>
        <taxon>Pseudomonadota</taxon>
        <taxon>Gammaproteobacteria</taxon>
        <taxon>Enterobacterales</taxon>
        <taxon>Enterobacteriaceae</taxon>
        <taxon>Buttiauxella</taxon>
    </lineage>
</organism>
<dbReference type="InterPro" id="IPR007729">
    <property type="entry name" value="DGOK"/>
</dbReference>
<dbReference type="InterPro" id="IPR042257">
    <property type="entry name" value="DGOK_C"/>
</dbReference>
<evidence type="ECO:0000313" key="1">
    <source>
        <dbReference type="EMBL" id="OAT22272.1"/>
    </source>
</evidence>
<dbReference type="Gene3D" id="3.30.420.310">
    <property type="entry name" value="2-keto-3-deoxy-galactonokinase, C-terminal domain"/>
    <property type="match status" value="1"/>
</dbReference>
<dbReference type="GO" id="GO:0008671">
    <property type="term" value="F:2-dehydro-3-deoxygalactonokinase activity"/>
    <property type="evidence" value="ECO:0007669"/>
    <property type="project" value="UniProtKB-EC"/>
</dbReference>
<dbReference type="GO" id="GO:0034194">
    <property type="term" value="P:D-galactonate catabolic process"/>
    <property type="evidence" value="ECO:0007669"/>
    <property type="project" value="InterPro"/>
</dbReference>
<keyword evidence="1" id="KW-0808">Transferase</keyword>
<dbReference type="RefSeq" id="WP_064513784.1">
    <property type="nucleotide sequence ID" value="NZ_LXEP01000015.1"/>
</dbReference>
<comment type="caution">
    <text evidence="1">The sequence shown here is derived from an EMBL/GenBank/DDBJ whole genome shotgun (WGS) entry which is preliminary data.</text>
</comment>
<keyword evidence="1" id="KW-0418">Kinase</keyword>
<dbReference type="Proteomes" id="UP000078504">
    <property type="component" value="Unassembled WGS sequence"/>
</dbReference>